<dbReference type="InterPro" id="IPR018004">
    <property type="entry name" value="KilA/APSES_HTH"/>
</dbReference>
<dbReference type="SMART" id="SM01252">
    <property type="entry name" value="KilA-N"/>
    <property type="match status" value="1"/>
</dbReference>
<reference evidence="2 3" key="2">
    <citation type="submission" date="2020-05" db="EMBL/GenBank/DDBJ databases">
        <title>Draft genome sequence of Desulfovibrio sp. strainFSS-1.</title>
        <authorList>
            <person name="Shimoshige H."/>
            <person name="Kobayashi H."/>
            <person name="Maekawa T."/>
        </authorList>
    </citation>
    <scope>NUCLEOTIDE SEQUENCE [LARGE SCALE GENOMIC DNA]</scope>
    <source>
        <strain evidence="2 3">SIID29052-01</strain>
    </source>
</reference>
<dbReference type="Pfam" id="PF04383">
    <property type="entry name" value="KilA-N"/>
    <property type="match status" value="1"/>
</dbReference>
<evidence type="ECO:0000259" key="1">
    <source>
        <dbReference type="PROSITE" id="PS51301"/>
    </source>
</evidence>
<dbReference type="PROSITE" id="PS51301">
    <property type="entry name" value="KILA_N"/>
    <property type="match status" value="1"/>
</dbReference>
<evidence type="ECO:0000313" key="3">
    <source>
        <dbReference type="Proteomes" id="UP000494245"/>
    </source>
</evidence>
<accession>A0A6V8M2R1</accession>
<dbReference type="RefSeq" id="WP_173085069.1">
    <property type="nucleotide sequence ID" value="NZ_BLTE01000011.1"/>
</dbReference>
<proteinExistence type="predicted"/>
<keyword evidence="3" id="KW-1185">Reference proteome</keyword>
<dbReference type="Proteomes" id="UP000494245">
    <property type="component" value="Unassembled WGS sequence"/>
</dbReference>
<organism evidence="2 3">
    <name type="scientific">Fundidesulfovibrio magnetotacticus</name>
    <dbReference type="NCBI Taxonomy" id="2730080"/>
    <lineage>
        <taxon>Bacteria</taxon>
        <taxon>Pseudomonadati</taxon>
        <taxon>Thermodesulfobacteriota</taxon>
        <taxon>Desulfovibrionia</taxon>
        <taxon>Desulfovibrionales</taxon>
        <taxon>Desulfovibrionaceae</taxon>
        <taxon>Fundidesulfovibrio</taxon>
    </lineage>
</organism>
<feature type="domain" description="KilA-N" evidence="1">
    <location>
        <begin position="1"/>
        <end position="94"/>
    </location>
</feature>
<evidence type="ECO:0000313" key="2">
    <source>
        <dbReference type="EMBL" id="GFK94725.1"/>
    </source>
</evidence>
<sequence length="94" mass="10578">MYIRTNPDNPELISLTDLHRASGGEMRNHPTKWLANDSTSEFILQVRKVGNLQKSEVLTVKAGRNGGTYAHWQCSDQIVESIQVVPMELRLAKS</sequence>
<name>A0A6V8M2R1_9BACT</name>
<gene>
    <name evidence="2" type="ORF">NNJEOMEG_02572</name>
</gene>
<dbReference type="InterPro" id="IPR017880">
    <property type="entry name" value="KilA_N"/>
</dbReference>
<reference evidence="2 3" key="1">
    <citation type="submission" date="2020-04" db="EMBL/GenBank/DDBJ databases">
        <authorList>
            <consortium name="Desulfovibrio sp. FSS-1 genome sequencing consortium"/>
            <person name="Shimoshige H."/>
            <person name="Kobayashi H."/>
            <person name="Maekawa T."/>
        </authorList>
    </citation>
    <scope>NUCLEOTIDE SEQUENCE [LARGE SCALE GENOMIC DNA]</scope>
    <source>
        <strain evidence="2 3">SIID29052-01</strain>
    </source>
</reference>
<dbReference type="EMBL" id="BLTE01000011">
    <property type="protein sequence ID" value="GFK94725.1"/>
    <property type="molecule type" value="Genomic_DNA"/>
</dbReference>
<dbReference type="AlphaFoldDB" id="A0A6V8M2R1"/>
<protein>
    <recommendedName>
        <fullName evidence="1">KilA-N domain-containing protein</fullName>
    </recommendedName>
</protein>
<comment type="caution">
    <text evidence="2">The sequence shown here is derived from an EMBL/GenBank/DDBJ whole genome shotgun (WGS) entry which is preliminary data.</text>
</comment>